<evidence type="ECO:0000256" key="7">
    <source>
        <dbReference type="RuleBase" id="RU361183"/>
    </source>
</evidence>
<dbReference type="Pfam" id="PF01400">
    <property type="entry name" value="Astacin"/>
    <property type="match status" value="2"/>
</dbReference>
<evidence type="ECO:0000259" key="8">
    <source>
        <dbReference type="PROSITE" id="PS51864"/>
    </source>
</evidence>
<protein>
    <recommendedName>
        <fullName evidence="7">Metalloendopeptidase</fullName>
        <ecNumber evidence="7">3.4.24.-</ecNumber>
    </recommendedName>
</protein>
<feature type="binding site" evidence="6">
    <location>
        <position position="140"/>
    </location>
    <ligand>
        <name>Zn(2+)</name>
        <dbReference type="ChEBI" id="CHEBI:29105"/>
        <note>catalytic</note>
    </ligand>
</feature>
<feature type="domain" description="Peptidase M12A" evidence="8">
    <location>
        <begin position="41"/>
        <end position="262"/>
    </location>
</feature>
<keyword evidence="5 6" id="KW-0482">Metalloprotease</keyword>
<feature type="binding site" evidence="6">
    <location>
        <position position="146"/>
    </location>
    <ligand>
        <name>Zn(2+)</name>
        <dbReference type="ChEBI" id="CHEBI:29105"/>
        <note>catalytic</note>
    </ligand>
</feature>
<evidence type="ECO:0000256" key="6">
    <source>
        <dbReference type="PROSITE-ProRule" id="PRU01211"/>
    </source>
</evidence>
<dbReference type="CDD" id="cd04280">
    <property type="entry name" value="ZnMc_astacin_like"/>
    <property type="match status" value="1"/>
</dbReference>
<feature type="binding site" evidence="6">
    <location>
        <position position="136"/>
    </location>
    <ligand>
        <name>Zn(2+)</name>
        <dbReference type="ChEBI" id="CHEBI:29105"/>
        <note>catalytic</note>
    </ligand>
</feature>
<dbReference type="PRINTS" id="PR00480">
    <property type="entry name" value="ASTACIN"/>
</dbReference>
<feature type="non-terminal residue" evidence="9">
    <location>
        <position position="1"/>
    </location>
</feature>
<evidence type="ECO:0000256" key="3">
    <source>
        <dbReference type="ARBA" id="ARBA00022801"/>
    </source>
</evidence>
<dbReference type="EC" id="3.4.24.-" evidence="7"/>
<dbReference type="PROSITE" id="PS51864">
    <property type="entry name" value="ASTACIN"/>
    <property type="match status" value="1"/>
</dbReference>
<comment type="cofactor">
    <cofactor evidence="6 7">
        <name>Zn(2+)</name>
        <dbReference type="ChEBI" id="CHEBI:29105"/>
    </cofactor>
    <text evidence="6 7">Binds 1 zinc ion per subunit.</text>
</comment>
<keyword evidence="2 6" id="KW-0479">Metal-binding</keyword>
<keyword evidence="4 6" id="KW-0862">Zinc</keyword>
<dbReference type="InterPro" id="IPR024079">
    <property type="entry name" value="MetalloPept_cat_dom_sf"/>
</dbReference>
<sequence>KMITYVLLLSVFSILVQPYHAEDACKMVLDNHNRAEMMSRNFVFGSNNLWPKKQVPYTFGPSFTSKEKSLIRKAMKKIQSGSCVRFVPRRSQKNYVQFRNDKSGCFATAIGFNRNRRVIVVNLSRRGCMGQATIIHELFHVLGFLHEQNRPDRDRFIRVNWNNIISSISRYYQFARARKSGESIARCNFSKLTPYSNCYNGMTSTTLGLSYDYRSVMQYSRTAFSKNGRDTITPTRGGSSLGNRVGMSSLDIKKLNKAYKCRKGSK</sequence>
<dbReference type="GO" id="GO:0004222">
    <property type="term" value="F:metalloendopeptidase activity"/>
    <property type="evidence" value="ECO:0007669"/>
    <property type="project" value="UniProtKB-UniRule"/>
</dbReference>
<proteinExistence type="predicted"/>
<feature type="active site" evidence="6">
    <location>
        <position position="137"/>
    </location>
</feature>
<comment type="caution">
    <text evidence="6">Lacks conserved residue(s) required for the propagation of feature annotation.</text>
</comment>
<dbReference type="GO" id="GO:0008270">
    <property type="term" value="F:zinc ion binding"/>
    <property type="evidence" value="ECO:0007669"/>
    <property type="project" value="UniProtKB-UniRule"/>
</dbReference>
<dbReference type="InterPro" id="IPR034035">
    <property type="entry name" value="Astacin-like_dom"/>
</dbReference>
<dbReference type="InterPro" id="IPR006026">
    <property type="entry name" value="Peptidase_Metallo"/>
</dbReference>
<accession>A0A0K2V4Z2</accession>
<dbReference type="EMBL" id="HACA01028252">
    <property type="protein sequence ID" value="CDW45613.1"/>
    <property type="molecule type" value="Transcribed_RNA"/>
</dbReference>
<feature type="chain" id="PRO_5005393129" description="Metalloendopeptidase" evidence="7">
    <location>
        <begin position="22"/>
        <end position="266"/>
    </location>
</feature>
<evidence type="ECO:0000256" key="1">
    <source>
        <dbReference type="ARBA" id="ARBA00022670"/>
    </source>
</evidence>
<dbReference type="InterPro" id="IPR001506">
    <property type="entry name" value="Peptidase_M12A"/>
</dbReference>
<keyword evidence="1 6" id="KW-0645">Protease</keyword>
<dbReference type="GO" id="GO:0006508">
    <property type="term" value="P:proteolysis"/>
    <property type="evidence" value="ECO:0007669"/>
    <property type="project" value="UniProtKB-KW"/>
</dbReference>
<dbReference type="SUPFAM" id="SSF55486">
    <property type="entry name" value="Metalloproteases ('zincins'), catalytic domain"/>
    <property type="match status" value="1"/>
</dbReference>
<dbReference type="AlphaFoldDB" id="A0A0K2V4Z2"/>
<dbReference type="PANTHER" id="PTHR10127">
    <property type="entry name" value="DISCOIDIN, CUB, EGF, LAMININ , AND ZINC METALLOPROTEASE DOMAIN CONTAINING"/>
    <property type="match status" value="1"/>
</dbReference>
<name>A0A0K2V4Z2_LEPSM</name>
<evidence type="ECO:0000256" key="4">
    <source>
        <dbReference type="ARBA" id="ARBA00022833"/>
    </source>
</evidence>
<evidence type="ECO:0000256" key="2">
    <source>
        <dbReference type="ARBA" id="ARBA00022723"/>
    </source>
</evidence>
<reference evidence="9" key="1">
    <citation type="submission" date="2014-05" db="EMBL/GenBank/DDBJ databases">
        <authorList>
            <person name="Chronopoulou M."/>
        </authorList>
    </citation>
    <scope>NUCLEOTIDE SEQUENCE</scope>
    <source>
        <tissue evidence="9">Whole organism</tissue>
    </source>
</reference>
<evidence type="ECO:0000256" key="5">
    <source>
        <dbReference type="ARBA" id="ARBA00023049"/>
    </source>
</evidence>
<organism evidence="9">
    <name type="scientific">Lepeophtheirus salmonis</name>
    <name type="common">Salmon louse</name>
    <name type="synonym">Caligus salmonis</name>
    <dbReference type="NCBI Taxonomy" id="72036"/>
    <lineage>
        <taxon>Eukaryota</taxon>
        <taxon>Metazoa</taxon>
        <taxon>Ecdysozoa</taxon>
        <taxon>Arthropoda</taxon>
        <taxon>Crustacea</taxon>
        <taxon>Multicrustacea</taxon>
        <taxon>Hexanauplia</taxon>
        <taxon>Copepoda</taxon>
        <taxon>Siphonostomatoida</taxon>
        <taxon>Caligidae</taxon>
        <taxon>Lepeophtheirus</taxon>
    </lineage>
</organism>
<dbReference type="PANTHER" id="PTHR10127:SF780">
    <property type="entry name" value="METALLOENDOPEPTIDASE"/>
    <property type="match status" value="1"/>
</dbReference>
<feature type="signal peptide" evidence="7">
    <location>
        <begin position="1"/>
        <end position="21"/>
    </location>
</feature>
<dbReference type="Gene3D" id="3.40.390.10">
    <property type="entry name" value="Collagenase (Catalytic Domain)"/>
    <property type="match status" value="1"/>
</dbReference>
<keyword evidence="3 6" id="KW-0378">Hydrolase</keyword>
<dbReference type="OrthoDB" id="291007at2759"/>
<evidence type="ECO:0000313" key="9">
    <source>
        <dbReference type="EMBL" id="CDW45613.1"/>
    </source>
</evidence>
<keyword evidence="7" id="KW-0732">Signal</keyword>
<dbReference type="SMART" id="SM00235">
    <property type="entry name" value="ZnMc"/>
    <property type="match status" value="1"/>
</dbReference>